<sequence>MPVEFGRFDAIIGMDWLLKYRVVIVCDEKIVQVFPEDLSGVPSTRQVEFQIDLVPGDALVALAPYGLAPSEMKELSNKLQELSDKGFIRPSLAGYYQRFIKGFSKISKPMTKLTQKSVKYEWGDKEEEAFQLLKQKLCSAPILALPEGTENFVVYCDASHKGECSGRCFESKRTDQAITSLSLSYDIGLNLLVQILNAQVEVGKAKNITTEDLGGNRFYGETDETLLEKVVSRHGVPVSIISNCDSKSTSHFWLSLQTALGTHLNMSMAYHPQTDGQSERTIQTLEDTLHICVIDFENVWDKHLPLVEFLYNNNYNTSIKAAPFEALYGRKCRSPVCWAEVEDVQLTSLEIVHETTKKIVQIKSRIQAARDCHKSYTDVRCKPLEFQVGDKVMFKVSPWKGVIRFGKRGMLNLRRTCGNYGPKGQAVEAKPYSYHQGLMELWERPRVYVGMR</sequence>
<dbReference type="InterPro" id="IPR043128">
    <property type="entry name" value="Rev_trsase/Diguanyl_cyclase"/>
</dbReference>
<organism evidence="3">
    <name type="scientific">Tanacetum cinerariifolium</name>
    <name type="common">Dalmatian daisy</name>
    <name type="synonym">Chrysanthemum cinerariifolium</name>
    <dbReference type="NCBI Taxonomy" id="118510"/>
    <lineage>
        <taxon>Eukaryota</taxon>
        <taxon>Viridiplantae</taxon>
        <taxon>Streptophyta</taxon>
        <taxon>Embryophyta</taxon>
        <taxon>Tracheophyta</taxon>
        <taxon>Spermatophyta</taxon>
        <taxon>Magnoliopsida</taxon>
        <taxon>eudicotyledons</taxon>
        <taxon>Gunneridae</taxon>
        <taxon>Pentapetalae</taxon>
        <taxon>asterids</taxon>
        <taxon>campanulids</taxon>
        <taxon>Asterales</taxon>
        <taxon>Asteraceae</taxon>
        <taxon>Asteroideae</taxon>
        <taxon>Anthemideae</taxon>
        <taxon>Anthemidinae</taxon>
        <taxon>Tanacetum</taxon>
    </lineage>
</organism>
<name>A0A6L2JKD4_TANCI</name>
<dbReference type="PANTHER" id="PTHR37984:SF5">
    <property type="entry name" value="PROTEIN NYNRIN-LIKE"/>
    <property type="match status" value="1"/>
</dbReference>
<evidence type="ECO:0000259" key="2">
    <source>
        <dbReference type="PROSITE" id="PS50994"/>
    </source>
</evidence>
<dbReference type="PROSITE" id="PS50994">
    <property type="entry name" value="INTEGRASE"/>
    <property type="match status" value="1"/>
</dbReference>
<keyword evidence="3" id="KW-0808">Transferase</keyword>
<dbReference type="InterPro" id="IPR036397">
    <property type="entry name" value="RNaseH_sf"/>
</dbReference>
<dbReference type="SUPFAM" id="SSF56672">
    <property type="entry name" value="DNA/RNA polymerases"/>
    <property type="match status" value="2"/>
</dbReference>
<dbReference type="InterPro" id="IPR050951">
    <property type="entry name" value="Retrovirus_Pol_polyprotein"/>
</dbReference>
<evidence type="ECO:0000313" key="3">
    <source>
        <dbReference type="EMBL" id="GEU37468.1"/>
    </source>
</evidence>
<dbReference type="FunFam" id="3.30.70.270:FF:000020">
    <property type="entry name" value="Transposon Tf2-6 polyprotein-like Protein"/>
    <property type="match status" value="1"/>
</dbReference>
<dbReference type="GO" id="GO:0003964">
    <property type="term" value="F:RNA-directed DNA polymerase activity"/>
    <property type="evidence" value="ECO:0007669"/>
    <property type="project" value="UniProtKB-KW"/>
</dbReference>
<dbReference type="InterPro" id="IPR043502">
    <property type="entry name" value="DNA/RNA_pol_sf"/>
</dbReference>
<dbReference type="SUPFAM" id="SSF53098">
    <property type="entry name" value="Ribonuclease H-like"/>
    <property type="match status" value="1"/>
</dbReference>
<dbReference type="Gene3D" id="3.30.420.10">
    <property type="entry name" value="Ribonuclease H-like superfamily/Ribonuclease H"/>
    <property type="match status" value="1"/>
</dbReference>
<dbReference type="Pfam" id="PF08284">
    <property type="entry name" value="RVP_2"/>
    <property type="match status" value="1"/>
</dbReference>
<keyword evidence="3" id="KW-0695">RNA-directed DNA polymerase</keyword>
<dbReference type="EMBL" id="BKCJ010000933">
    <property type="protein sequence ID" value="GEU37468.1"/>
    <property type="molecule type" value="Genomic_DNA"/>
</dbReference>
<accession>A0A6L2JKD4</accession>
<dbReference type="Gene3D" id="3.30.70.270">
    <property type="match status" value="1"/>
</dbReference>
<dbReference type="InterPro" id="IPR001584">
    <property type="entry name" value="Integrase_cat-core"/>
</dbReference>
<reference evidence="3" key="1">
    <citation type="journal article" date="2019" name="Sci. Rep.">
        <title>Draft genome of Tanacetum cinerariifolium, the natural source of mosquito coil.</title>
        <authorList>
            <person name="Yamashiro T."/>
            <person name="Shiraishi A."/>
            <person name="Satake H."/>
            <person name="Nakayama K."/>
        </authorList>
    </citation>
    <scope>NUCLEOTIDE SEQUENCE</scope>
</reference>
<keyword evidence="1" id="KW-0511">Multifunctional enzyme</keyword>
<keyword evidence="3" id="KW-0548">Nucleotidyltransferase</keyword>
<dbReference type="InterPro" id="IPR041577">
    <property type="entry name" value="RT_RNaseH_2"/>
</dbReference>
<comment type="caution">
    <text evidence="3">The sequence shown here is derived from an EMBL/GenBank/DDBJ whole genome shotgun (WGS) entry which is preliminary data.</text>
</comment>
<dbReference type="GO" id="GO:0003676">
    <property type="term" value="F:nucleic acid binding"/>
    <property type="evidence" value="ECO:0007669"/>
    <property type="project" value="InterPro"/>
</dbReference>
<evidence type="ECO:0000256" key="1">
    <source>
        <dbReference type="ARBA" id="ARBA00023268"/>
    </source>
</evidence>
<dbReference type="Pfam" id="PF17919">
    <property type="entry name" value="RT_RNaseH_2"/>
    <property type="match status" value="1"/>
</dbReference>
<proteinExistence type="predicted"/>
<feature type="domain" description="Integrase catalytic" evidence="2">
    <location>
        <begin position="221"/>
        <end position="331"/>
    </location>
</feature>
<dbReference type="AlphaFoldDB" id="A0A6L2JKD4"/>
<gene>
    <name evidence="3" type="ORF">Tci_009446</name>
</gene>
<dbReference type="PANTHER" id="PTHR37984">
    <property type="entry name" value="PROTEIN CBG26694"/>
    <property type="match status" value="1"/>
</dbReference>
<protein>
    <submittedName>
        <fullName evidence="3">Reverse transcriptase domain-containing protein</fullName>
    </submittedName>
</protein>
<dbReference type="GO" id="GO:0015074">
    <property type="term" value="P:DNA integration"/>
    <property type="evidence" value="ECO:0007669"/>
    <property type="project" value="InterPro"/>
</dbReference>
<dbReference type="InterPro" id="IPR012337">
    <property type="entry name" value="RNaseH-like_sf"/>
</dbReference>